<sequence length="524" mass="57732">MPALVVFALAETFGGFLFFCLLAVPQTYTWGSELVRRSERRNDPLREGMTLKKRIVTPGLLLELLQWGTAFAVIVAVLISGRWFAKAQPVYRFDVFLDDQHVGTVSDPEVVKKWKTIRYEEVGRQYDNARVTSNLERLKFVRFEGNKTFHGAYDNEAVIAALNDKLVFAFLATEIRIDGTTVGVVKDVFSAVALLDQVKAPFLNVSKEKEVTILSEEDTGNRPKVKMTAEFTQDVQLLETAVAPGKVEPAEAVLNRMLSGAAQPLTYTVQKGDCISLIAQRFQVAADVIRANNPEIRKDLIRVGQTLQLSVNQPLLSVKTVETRTEQVRIASGIVYEKDSELQAGVIQIVATGKPGWKQVTYEAVRVNGEPASESVVDETVLELPVRTVVKQGTKVIPGVGTGKFVLPVLQPKVTSEFGLRWGKNHNGTDFVSEQKAIMAADHGKVTYAGWKSGYGNCIVIDHQNGYETLYGHLSKVVVREGDGVKKGDKIGVMGSTGNSTGVHLHFEIIKNGQQQNPLTYLSV</sequence>
<dbReference type="Proteomes" id="UP000244184">
    <property type="component" value="Unassembled WGS sequence"/>
</dbReference>
<dbReference type="SMART" id="SM00257">
    <property type="entry name" value="LysM"/>
    <property type="match status" value="1"/>
</dbReference>
<dbReference type="Gene3D" id="2.20.230.10">
    <property type="entry name" value="Resuscitation-promoting factor rpfb"/>
    <property type="match status" value="1"/>
</dbReference>
<dbReference type="PROSITE" id="PS51782">
    <property type="entry name" value="LYSM"/>
    <property type="match status" value="1"/>
</dbReference>
<dbReference type="PANTHER" id="PTHR21666">
    <property type="entry name" value="PEPTIDASE-RELATED"/>
    <property type="match status" value="1"/>
</dbReference>
<organism evidence="5 6">
    <name type="scientific">Paenibacillus elgii</name>
    <dbReference type="NCBI Taxonomy" id="189691"/>
    <lineage>
        <taxon>Bacteria</taxon>
        <taxon>Bacillati</taxon>
        <taxon>Bacillota</taxon>
        <taxon>Bacilli</taxon>
        <taxon>Bacillales</taxon>
        <taxon>Paenibacillaceae</taxon>
        <taxon>Paenibacillus</taxon>
    </lineage>
</organism>
<dbReference type="InterPro" id="IPR016047">
    <property type="entry name" value="M23ase_b-sheet_dom"/>
</dbReference>
<dbReference type="Pfam" id="PF07501">
    <property type="entry name" value="G5"/>
    <property type="match status" value="1"/>
</dbReference>
<evidence type="ECO:0000256" key="2">
    <source>
        <dbReference type="SAM" id="Phobius"/>
    </source>
</evidence>
<dbReference type="CDD" id="cd12797">
    <property type="entry name" value="M23_peptidase"/>
    <property type="match status" value="1"/>
</dbReference>
<evidence type="ECO:0000313" key="5">
    <source>
        <dbReference type="EMBL" id="PUA39147.1"/>
    </source>
</evidence>
<dbReference type="PANTHER" id="PTHR21666:SF270">
    <property type="entry name" value="MUREIN HYDROLASE ACTIVATOR ENVC"/>
    <property type="match status" value="1"/>
</dbReference>
<dbReference type="Gene3D" id="3.10.350.10">
    <property type="entry name" value="LysM domain"/>
    <property type="match status" value="1"/>
</dbReference>
<evidence type="ECO:0000259" key="4">
    <source>
        <dbReference type="PROSITE" id="PS51782"/>
    </source>
</evidence>
<dbReference type="AlphaFoldDB" id="A0A2T6G4P7"/>
<gene>
    <name evidence="5" type="ORF">C8Z91_11840</name>
</gene>
<dbReference type="GO" id="GO:0004222">
    <property type="term" value="F:metalloendopeptidase activity"/>
    <property type="evidence" value="ECO:0007669"/>
    <property type="project" value="TreeGrafter"/>
</dbReference>
<accession>A0A2T6G4P7</accession>
<dbReference type="InterPro" id="IPR050570">
    <property type="entry name" value="Cell_wall_metabolism_enzyme"/>
</dbReference>
<dbReference type="CDD" id="cd00118">
    <property type="entry name" value="LysM"/>
    <property type="match status" value="1"/>
</dbReference>
<dbReference type="Pfam" id="PF01476">
    <property type="entry name" value="LysM"/>
    <property type="match status" value="1"/>
</dbReference>
<protein>
    <submittedName>
        <fullName evidence="5">Peptidase</fullName>
    </submittedName>
</protein>
<dbReference type="Pfam" id="PF01551">
    <property type="entry name" value="Peptidase_M23"/>
    <property type="match status" value="1"/>
</dbReference>
<dbReference type="EMBL" id="PYHP01000030">
    <property type="protein sequence ID" value="PUA39147.1"/>
    <property type="molecule type" value="Genomic_DNA"/>
</dbReference>
<feature type="domain" description="LysM" evidence="4">
    <location>
        <begin position="265"/>
        <end position="309"/>
    </location>
</feature>
<dbReference type="InterPro" id="IPR018392">
    <property type="entry name" value="LysM"/>
</dbReference>
<dbReference type="SUPFAM" id="SSF51261">
    <property type="entry name" value="Duplicated hybrid motif"/>
    <property type="match status" value="1"/>
</dbReference>
<evidence type="ECO:0000256" key="1">
    <source>
        <dbReference type="ARBA" id="ARBA00022729"/>
    </source>
</evidence>
<dbReference type="Gene3D" id="2.70.70.10">
    <property type="entry name" value="Glucose Permease (Domain IIA)"/>
    <property type="match status" value="1"/>
</dbReference>
<reference evidence="5 6" key="1">
    <citation type="submission" date="2018-03" db="EMBL/GenBank/DDBJ databases">
        <title>Genome sequence of Paenibacillus elgii strain AC13 an antimicrobial compound producing bacteria.</title>
        <authorList>
            <person name="Kurokawa A.S."/>
            <person name="Araujo J.F."/>
            <person name="Costa R.A."/>
            <person name="Ortega D.B."/>
            <person name="Pires A.S."/>
            <person name="Pappas G.J.Jr."/>
            <person name="Franco O.L."/>
            <person name="Barreto C."/>
            <person name="Magalhaes B.S."/>
            <person name="Kruger R.H."/>
        </authorList>
    </citation>
    <scope>NUCLEOTIDE SEQUENCE [LARGE SCALE GENOMIC DNA]</scope>
    <source>
        <strain evidence="5 6">AC13</strain>
    </source>
</reference>
<dbReference type="InterPro" id="IPR011098">
    <property type="entry name" value="G5_dom"/>
</dbReference>
<dbReference type="PROSITE" id="PS51109">
    <property type="entry name" value="G5"/>
    <property type="match status" value="1"/>
</dbReference>
<feature type="domain" description="G5" evidence="3">
    <location>
        <begin position="315"/>
        <end position="396"/>
    </location>
</feature>
<keyword evidence="1" id="KW-0732">Signal</keyword>
<evidence type="ECO:0000259" key="3">
    <source>
        <dbReference type="PROSITE" id="PS51109"/>
    </source>
</evidence>
<dbReference type="SMART" id="SM01208">
    <property type="entry name" value="G5"/>
    <property type="match status" value="1"/>
</dbReference>
<keyword evidence="2" id="KW-0812">Transmembrane</keyword>
<dbReference type="SUPFAM" id="SSF54106">
    <property type="entry name" value="LysM domain"/>
    <property type="match status" value="1"/>
</dbReference>
<comment type="caution">
    <text evidence="5">The sequence shown here is derived from an EMBL/GenBank/DDBJ whole genome shotgun (WGS) entry which is preliminary data.</text>
</comment>
<evidence type="ECO:0000313" key="6">
    <source>
        <dbReference type="Proteomes" id="UP000244184"/>
    </source>
</evidence>
<dbReference type="InterPro" id="IPR036779">
    <property type="entry name" value="LysM_dom_sf"/>
</dbReference>
<keyword evidence="2" id="KW-0472">Membrane</keyword>
<keyword evidence="2" id="KW-1133">Transmembrane helix</keyword>
<dbReference type="InterPro" id="IPR011055">
    <property type="entry name" value="Dup_hybrid_motif"/>
</dbReference>
<feature type="transmembrane region" description="Helical" evidence="2">
    <location>
        <begin position="55"/>
        <end position="79"/>
    </location>
</feature>
<name>A0A2T6G4P7_9BACL</name>
<proteinExistence type="predicted"/>